<evidence type="ECO:0000313" key="2">
    <source>
        <dbReference type="Proteomes" id="UP001163603"/>
    </source>
</evidence>
<organism evidence="1 2">
    <name type="scientific">Pistacia integerrima</name>
    <dbReference type="NCBI Taxonomy" id="434235"/>
    <lineage>
        <taxon>Eukaryota</taxon>
        <taxon>Viridiplantae</taxon>
        <taxon>Streptophyta</taxon>
        <taxon>Embryophyta</taxon>
        <taxon>Tracheophyta</taxon>
        <taxon>Spermatophyta</taxon>
        <taxon>Magnoliopsida</taxon>
        <taxon>eudicotyledons</taxon>
        <taxon>Gunneridae</taxon>
        <taxon>Pentapetalae</taxon>
        <taxon>rosids</taxon>
        <taxon>malvids</taxon>
        <taxon>Sapindales</taxon>
        <taxon>Anacardiaceae</taxon>
        <taxon>Pistacia</taxon>
    </lineage>
</organism>
<protein>
    <submittedName>
        <fullName evidence="1">Uncharacterized protein</fullName>
    </submittedName>
</protein>
<reference evidence="2" key="1">
    <citation type="journal article" date="2023" name="G3 (Bethesda)">
        <title>Genome assembly and association tests identify interacting loci associated with vigor, precocity, and sex in interspecific pistachio rootstocks.</title>
        <authorList>
            <person name="Palmer W."/>
            <person name="Jacygrad E."/>
            <person name="Sagayaradj S."/>
            <person name="Cavanaugh K."/>
            <person name="Han R."/>
            <person name="Bertier L."/>
            <person name="Beede B."/>
            <person name="Kafkas S."/>
            <person name="Golino D."/>
            <person name="Preece J."/>
            <person name="Michelmore R."/>
        </authorList>
    </citation>
    <scope>NUCLEOTIDE SEQUENCE [LARGE SCALE GENOMIC DNA]</scope>
</reference>
<gene>
    <name evidence="1" type="ORF">Pint_35207</name>
</gene>
<accession>A0ACC0Y3N8</accession>
<keyword evidence="2" id="KW-1185">Reference proteome</keyword>
<sequence length="94" mass="10690">MLSSIIRITVLMWADVLAAFAIWMMMTYLTNVWKIGFTHAAAIVNFFWGIVLIMPLALQFLVDTIIGNYWMLLLSSFAYSAVSSSFAPILKEYN</sequence>
<evidence type="ECO:0000313" key="1">
    <source>
        <dbReference type="EMBL" id="KAJ0028217.1"/>
    </source>
</evidence>
<dbReference type="EMBL" id="CM047744">
    <property type="protein sequence ID" value="KAJ0028217.1"/>
    <property type="molecule type" value="Genomic_DNA"/>
</dbReference>
<name>A0ACC0Y3N8_9ROSI</name>
<comment type="caution">
    <text evidence="1">The sequence shown here is derived from an EMBL/GenBank/DDBJ whole genome shotgun (WGS) entry which is preliminary data.</text>
</comment>
<dbReference type="Proteomes" id="UP001163603">
    <property type="component" value="Chromosome 9"/>
</dbReference>
<proteinExistence type="predicted"/>